<dbReference type="Pfam" id="PF04055">
    <property type="entry name" value="Radical_SAM"/>
    <property type="match status" value="1"/>
</dbReference>
<dbReference type="InterPro" id="IPR036105">
    <property type="entry name" value="DiNase_FeMo-co_biosyn_sf"/>
</dbReference>
<dbReference type="PROSITE" id="PS01305">
    <property type="entry name" value="MOAA_NIFB_PQQE"/>
    <property type="match status" value="1"/>
</dbReference>
<evidence type="ECO:0000256" key="5">
    <source>
        <dbReference type="ARBA" id="ARBA00021702"/>
    </source>
</evidence>
<comment type="similarity">
    <text evidence="4">Belongs to the radical SAM superfamily. NifB family.</text>
</comment>
<comment type="function">
    <text evidence="2">Involved in the biosynthesis of the iron-molybdenum cofactor (FeMo-co or M-cluster) found in the dinitrogenase enzyme of the nitrogenase complex in nitrogen-fixing microorganisms. NifB catalyzes the crucial step of radical SAM-dependent carbide insertion that occurs concomitant with the insertion of a 9th sulfur and the rearrangement/coupling of two [4Fe-4S] clusters into a [8Fe-9S-C] cluster, the precursor to the M-cluster.</text>
</comment>
<dbReference type="SFLD" id="SFLDG01067">
    <property type="entry name" value="SPASM/twitch_domain_containing"/>
    <property type="match status" value="1"/>
</dbReference>
<dbReference type="STRING" id="48256.CLHUN_27350"/>
<dbReference type="OrthoDB" id="9764725at2"/>
<dbReference type="Gene3D" id="3.20.20.70">
    <property type="entry name" value="Aldolase class I"/>
    <property type="match status" value="1"/>
</dbReference>
<name>A0A1V4SHN7_RUMHU</name>
<evidence type="ECO:0000256" key="14">
    <source>
        <dbReference type="ARBA" id="ARBA00032102"/>
    </source>
</evidence>
<evidence type="ECO:0000256" key="8">
    <source>
        <dbReference type="ARBA" id="ARBA00022723"/>
    </source>
</evidence>
<sequence>MQCMCDKKHENTNLPEELREMTLKHPCYSFEGHNKYARMHLPVAPACNISCNYCNRRYDCVNESRPGVTSEILKPEMARDKFKKVKEDIPELTVVGIAGPGDALANWPEVKETIALIQKEWSDVVFCISTNGLMLPDYAPEIIEMGIKHVTVTVNALDAAIGAQIYHHIVYGGEYYTGEAAAEILIKNQLEGIKYLAEHGVLVKVNIVMIKDINSSHIFEVVRKVKRLGAFITNIMPLIPAKGSAFENLPQTSMKDINAIRTLCGKEINQMTHCRQCRADAIGLLKEDQSYKYRTASREPDEKAVGTIVLKKYRVAVTSKYKKLVDLHYGHAEEFHIYDVDGYETVFVETRKVEKYCTGPECDNAEERKEAALRVIQDCDVVLTMRIGFDAQKRLSDRGFLIVESCESVEEGLLSVIRSIGVKKAI</sequence>
<evidence type="ECO:0000256" key="7">
    <source>
        <dbReference type="ARBA" id="ARBA00022691"/>
    </source>
</evidence>
<dbReference type="UniPathway" id="UPA00782"/>
<protein>
    <recommendedName>
        <fullName evidence="5">FeMo cofactor biosynthesis protein NifB</fullName>
    </recommendedName>
    <alternativeName>
        <fullName evidence="14">Nitrogenase cofactor maturase NifB</fullName>
    </alternativeName>
    <alternativeName>
        <fullName evidence="13">Radical SAM assemblase NifB</fullName>
    </alternativeName>
</protein>
<evidence type="ECO:0000256" key="2">
    <source>
        <dbReference type="ARBA" id="ARBA00003522"/>
    </source>
</evidence>
<dbReference type="CDD" id="cd00852">
    <property type="entry name" value="NifB"/>
    <property type="match status" value="1"/>
</dbReference>
<evidence type="ECO:0000259" key="15">
    <source>
        <dbReference type="PROSITE" id="PS51918"/>
    </source>
</evidence>
<dbReference type="NCBIfam" id="TIGR01290">
    <property type="entry name" value="nifB"/>
    <property type="match status" value="1"/>
</dbReference>
<feature type="domain" description="Radical SAM core" evidence="15">
    <location>
        <begin position="33"/>
        <end position="275"/>
    </location>
</feature>
<dbReference type="PANTHER" id="PTHR43787:SF13">
    <property type="entry name" value="FEMO COFACTOR BIOSYNTHESIS PROTEIN NIFB"/>
    <property type="match status" value="1"/>
</dbReference>
<keyword evidence="11" id="KW-0535">Nitrogen fixation</keyword>
<dbReference type="SUPFAM" id="SSF102114">
    <property type="entry name" value="Radical SAM enzymes"/>
    <property type="match status" value="1"/>
</dbReference>
<evidence type="ECO:0000256" key="3">
    <source>
        <dbReference type="ARBA" id="ARBA00005155"/>
    </source>
</evidence>
<evidence type="ECO:0000256" key="13">
    <source>
        <dbReference type="ARBA" id="ARBA00030926"/>
    </source>
</evidence>
<dbReference type="Pfam" id="PF02579">
    <property type="entry name" value="Nitro_FeMo-Co"/>
    <property type="match status" value="1"/>
</dbReference>
<dbReference type="InterPro" id="IPR034165">
    <property type="entry name" value="NifB_C"/>
</dbReference>
<dbReference type="RefSeq" id="WP_080065191.1">
    <property type="nucleotide sequence ID" value="NZ_MZGX01000018.1"/>
</dbReference>
<dbReference type="InterPro" id="IPR000385">
    <property type="entry name" value="MoaA_NifB_PqqE_Fe-S-bd_CS"/>
</dbReference>
<dbReference type="CDD" id="cd01335">
    <property type="entry name" value="Radical_SAM"/>
    <property type="match status" value="1"/>
</dbReference>
<dbReference type="PROSITE" id="PS51918">
    <property type="entry name" value="RADICAL_SAM"/>
    <property type="match status" value="1"/>
</dbReference>
<keyword evidence="17" id="KW-1185">Reference proteome</keyword>
<keyword evidence="12" id="KW-0456">Lyase</keyword>
<comment type="cofactor">
    <cofactor evidence="1">
        <name>[4Fe-4S] cluster</name>
        <dbReference type="ChEBI" id="CHEBI:49883"/>
    </cofactor>
</comment>
<evidence type="ECO:0000313" key="16">
    <source>
        <dbReference type="EMBL" id="OPX43390.1"/>
    </source>
</evidence>
<dbReference type="Proteomes" id="UP000191554">
    <property type="component" value="Unassembled WGS sequence"/>
</dbReference>
<dbReference type="SFLD" id="SFLDS00029">
    <property type="entry name" value="Radical_SAM"/>
    <property type="match status" value="1"/>
</dbReference>
<dbReference type="EMBL" id="MZGX01000018">
    <property type="protein sequence ID" value="OPX43390.1"/>
    <property type="molecule type" value="Genomic_DNA"/>
</dbReference>
<keyword evidence="9" id="KW-0408">Iron</keyword>
<evidence type="ECO:0000256" key="10">
    <source>
        <dbReference type="ARBA" id="ARBA00023014"/>
    </source>
</evidence>
<comment type="caution">
    <text evidence="16">The sequence shown here is derived from an EMBL/GenBank/DDBJ whole genome shotgun (WGS) entry which is preliminary data.</text>
</comment>
<keyword evidence="10" id="KW-0411">Iron-sulfur</keyword>
<evidence type="ECO:0000256" key="11">
    <source>
        <dbReference type="ARBA" id="ARBA00023231"/>
    </source>
</evidence>
<evidence type="ECO:0000313" key="17">
    <source>
        <dbReference type="Proteomes" id="UP000191554"/>
    </source>
</evidence>
<keyword evidence="7" id="KW-0949">S-adenosyl-L-methionine</keyword>
<dbReference type="SFLD" id="SFLDG01068">
    <property type="entry name" value="FeMo_cofactor_biosynthesis_pro"/>
    <property type="match status" value="1"/>
</dbReference>
<dbReference type="PANTHER" id="PTHR43787">
    <property type="entry name" value="FEMO COFACTOR BIOSYNTHESIS PROTEIN NIFB-RELATED"/>
    <property type="match status" value="1"/>
</dbReference>
<evidence type="ECO:0000256" key="12">
    <source>
        <dbReference type="ARBA" id="ARBA00023239"/>
    </source>
</evidence>
<evidence type="ECO:0000256" key="9">
    <source>
        <dbReference type="ARBA" id="ARBA00023004"/>
    </source>
</evidence>
<keyword evidence="8" id="KW-0479">Metal-binding</keyword>
<keyword evidence="6" id="KW-0004">4Fe-4S</keyword>
<dbReference type="GO" id="GO:0046872">
    <property type="term" value="F:metal ion binding"/>
    <property type="evidence" value="ECO:0007669"/>
    <property type="project" value="UniProtKB-KW"/>
</dbReference>
<evidence type="ECO:0000256" key="4">
    <source>
        <dbReference type="ARBA" id="ARBA00006804"/>
    </source>
</evidence>
<dbReference type="Gene3D" id="3.30.420.130">
    <property type="entry name" value="Dinitrogenase iron-molybdenum cofactor biosynthesis domain"/>
    <property type="match status" value="1"/>
</dbReference>
<dbReference type="InterPro" id="IPR003731">
    <property type="entry name" value="Di-Nase_FeMo-co_biosynth"/>
</dbReference>
<dbReference type="GO" id="GO:0051539">
    <property type="term" value="F:4 iron, 4 sulfur cluster binding"/>
    <property type="evidence" value="ECO:0007669"/>
    <property type="project" value="UniProtKB-KW"/>
</dbReference>
<dbReference type="InterPro" id="IPR007197">
    <property type="entry name" value="rSAM"/>
</dbReference>
<dbReference type="SFLD" id="SFLDF00281">
    <property type="entry name" value="FeMo_cofactor_biosynthesis_pro"/>
    <property type="match status" value="1"/>
</dbReference>
<dbReference type="SUPFAM" id="SSF53146">
    <property type="entry name" value="Nitrogenase accessory factor-like"/>
    <property type="match status" value="1"/>
</dbReference>
<evidence type="ECO:0000256" key="1">
    <source>
        <dbReference type="ARBA" id="ARBA00001966"/>
    </source>
</evidence>
<gene>
    <name evidence="16" type="primary">nifB_2</name>
    <name evidence="16" type="ORF">CLHUN_27350</name>
</gene>
<organism evidence="16 17">
    <name type="scientific">Ruminiclostridium hungatei</name>
    <name type="common">Clostridium hungatei</name>
    <dbReference type="NCBI Taxonomy" id="48256"/>
    <lineage>
        <taxon>Bacteria</taxon>
        <taxon>Bacillati</taxon>
        <taxon>Bacillota</taxon>
        <taxon>Clostridia</taxon>
        <taxon>Eubacteriales</taxon>
        <taxon>Oscillospiraceae</taxon>
        <taxon>Ruminiclostridium</taxon>
    </lineage>
</organism>
<dbReference type="InterPro" id="IPR058240">
    <property type="entry name" value="rSAM_sf"/>
</dbReference>
<dbReference type="AlphaFoldDB" id="A0A1V4SHN7"/>
<comment type="pathway">
    <text evidence="3">Cofactor biosynthesis; Fe-Mo cofactor biosynthesis.</text>
</comment>
<reference evidence="16 17" key="1">
    <citation type="submission" date="2017-03" db="EMBL/GenBank/DDBJ databases">
        <title>Genome sequence of Clostridium hungatei DSM 14427.</title>
        <authorList>
            <person name="Poehlein A."/>
            <person name="Daniel R."/>
        </authorList>
    </citation>
    <scope>NUCLEOTIDE SEQUENCE [LARGE SCALE GENOMIC DNA]</scope>
    <source>
        <strain evidence="16 17">DSM 14427</strain>
    </source>
</reference>
<accession>A0A1V4SHN7</accession>
<dbReference type="GO" id="GO:0016829">
    <property type="term" value="F:lyase activity"/>
    <property type="evidence" value="ECO:0007669"/>
    <property type="project" value="UniProtKB-KW"/>
</dbReference>
<dbReference type="InterPro" id="IPR013785">
    <property type="entry name" value="Aldolase_TIM"/>
</dbReference>
<dbReference type="InterPro" id="IPR005980">
    <property type="entry name" value="Nase_CF_NifB"/>
</dbReference>
<evidence type="ECO:0000256" key="6">
    <source>
        <dbReference type="ARBA" id="ARBA00022485"/>
    </source>
</evidence>
<proteinExistence type="inferred from homology"/>